<reference evidence="2" key="1">
    <citation type="journal article" date="2024" name="Front. Bioeng. Biotechnol.">
        <title>Genome-scale model development and genomic sequencing of the oleaginous clade Lipomyces.</title>
        <authorList>
            <person name="Czajka J.J."/>
            <person name="Han Y."/>
            <person name="Kim J."/>
            <person name="Mondo S.J."/>
            <person name="Hofstad B.A."/>
            <person name="Robles A."/>
            <person name="Haridas S."/>
            <person name="Riley R."/>
            <person name="LaButti K."/>
            <person name="Pangilinan J."/>
            <person name="Andreopoulos W."/>
            <person name="Lipzen A."/>
            <person name="Yan J."/>
            <person name="Wang M."/>
            <person name="Ng V."/>
            <person name="Grigoriev I.V."/>
            <person name="Spatafora J.W."/>
            <person name="Magnuson J.K."/>
            <person name="Baker S.E."/>
            <person name="Pomraning K.R."/>
        </authorList>
    </citation>
    <scope>NUCLEOTIDE SEQUENCE [LARGE SCALE GENOMIC DNA]</scope>
    <source>
        <strain evidence="2">CBS 7786</strain>
    </source>
</reference>
<accession>A0ACC3T5I0</accession>
<evidence type="ECO:0000313" key="2">
    <source>
        <dbReference type="Proteomes" id="UP001433508"/>
    </source>
</evidence>
<keyword evidence="2" id="KW-1185">Reference proteome</keyword>
<organism evidence="1 2">
    <name type="scientific">Lipomyces kononenkoae</name>
    <name type="common">Yeast</name>
    <dbReference type="NCBI Taxonomy" id="34357"/>
    <lineage>
        <taxon>Eukaryota</taxon>
        <taxon>Fungi</taxon>
        <taxon>Dikarya</taxon>
        <taxon>Ascomycota</taxon>
        <taxon>Saccharomycotina</taxon>
        <taxon>Lipomycetes</taxon>
        <taxon>Lipomycetales</taxon>
        <taxon>Lipomycetaceae</taxon>
        <taxon>Lipomyces</taxon>
    </lineage>
</organism>
<name>A0ACC3T5I0_LIPKO</name>
<protein>
    <submittedName>
        <fullName evidence="1">Uncharacterized protein</fullName>
    </submittedName>
</protein>
<evidence type="ECO:0000313" key="1">
    <source>
        <dbReference type="EMBL" id="KAK9239206.1"/>
    </source>
</evidence>
<dbReference type="EMBL" id="MU971348">
    <property type="protein sequence ID" value="KAK9239206.1"/>
    <property type="molecule type" value="Genomic_DNA"/>
</dbReference>
<sequence length="468" mass="50707">MLSAREERKMMARIKQLEQEDEKEHGHSHSHQDGQSGEVGARSVKKRKRSSPHRVSPSAKHAEAGPNGHGKLGKVRQHSPSTNSDRSNASADRHISQSHNRDHIIRKTANGVGHADDAESEMSTDDDFDWLPPKLLLVRKFFRARERELAKMSPDSISSRDKGATSEPVSPSDTDISSRKGSVITVKEERRNSPDFVRTKHKERRDRSIGSQSPGVSPRTIPASPSGQLKAESRSPVPRRPSTESPSMNLEVASKGPCVHSATIKALAEKSKSGPNLAELFSDSVEEVRPDTAPQGRPHSPSTSPTELRQTASTEDTRTEPGSQPISTSIHLQQQVRSPLQSHANLPPPTPVGRSDATTTASSTNGVKAPGLRVQLPPQSPFLLPYSAMQQPGQFAQPAPATPGSVSTAAIHSPFALQSPSPVTPSGGAPTVQPPRPVKKLSFADYRKKQNPGGKEKEKDKTEEDKKE</sequence>
<dbReference type="Proteomes" id="UP001433508">
    <property type="component" value="Unassembled WGS sequence"/>
</dbReference>
<comment type="caution">
    <text evidence="1">The sequence shown here is derived from an EMBL/GenBank/DDBJ whole genome shotgun (WGS) entry which is preliminary data.</text>
</comment>
<gene>
    <name evidence="1" type="ORF">V1525DRAFT_398836</name>
</gene>
<proteinExistence type="predicted"/>